<dbReference type="PROSITE" id="PS00211">
    <property type="entry name" value="ABC_TRANSPORTER_1"/>
    <property type="match status" value="1"/>
</dbReference>
<evidence type="ECO:0000256" key="1">
    <source>
        <dbReference type="ARBA" id="ARBA00004651"/>
    </source>
</evidence>
<dbReference type="Gene3D" id="1.20.1560.10">
    <property type="entry name" value="ABC transporter type 1, transmembrane domain"/>
    <property type="match status" value="2"/>
</dbReference>
<feature type="transmembrane region" description="Helical" evidence="7">
    <location>
        <begin position="185"/>
        <end position="204"/>
    </location>
</feature>
<dbReference type="InterPro" id="IPR017871">
    <property type="entry name" value="ABC_transporter-like_CS"/>
</dbReference>
<evidence type="ECO:0000256" key="4">
    <source>
        <dbReference type="ARBA" id="ARBA00022840"/>
    </source>
</evidence>
<name>A0A1D8U1A5_9CYAN</name>
<dbReference type="PROSITE" id="PS50893">
    <property type="entry name" value="ABC_TRANSPORTER_2"/>
    <property type="match status" value="1"/>
</dbReference>
<dbReference type="GO" id="GO:0016887">
    <property type="term" value="F:ATP hydrolysis activity"/>
    <property type="evidence" value="ECO:0007669"/>
    <property type="project" value="InterPro"/>
</dbReference>
<protein>
    <submittedName>
        <fullName evidence="10">ABC transporter</fullName>
    </submittedName>
</protein>
<evidence type="ECO:0000313" key="11">
    <source>
        <dbReference type="Proteomes" id="UP000177870"/>
    </source>
</evidence>
<organism evidence="10 11">
    <name type="scientific">Moorena producens PAL-8-15-08-1</name>
    <dbReference type="NCBI Taxonomy" id="1458985"/>
    <lineage>
        <taxon>Bacteria</taxon>
        <taxon>Bacillati</taxon>
        <taxon>Cyanobacteriota</taxon>
        <taxon>Cyanophyceae</taxon>
        <taxon>Coleofasciculales</taxon>
        <taxon>Coleofasciculaceae</taxon>
        <taxon>Moorena</taxon>
    </lineage>
</organism>
<accession>A0A1D8U1A5</accession>
<evidence type="ECO:0000256" key="2">
    <source>
        <dbReference type="ARBA" id="ARBA00022692"/>
    </source>
</evidence>
<keyword evidence="6 7" id="KW-0472">Membrane</keyword>
<reference evidence="11" key="1">
    <citation type="submission" date="2016-10" db="EMBL/GenBank/DDBJ databases">
        <title>Comparative genomics uncovers the prolific and rare metabolic potential of the cyanobacterial genus Moorea.</title>
        <authorList>
            <person name="Leao T."/>
            <person name="Castelao G."/>
            <person name="Korobeynikov A."/>
            <person name="Monroe E.A."/>
            <person name="Podell S."/>
            <person name="Glukhov E."/>
            <person name="Allen E."/>
            <person name="Gerwick W.H."/>
            <person name="Gerwick L."/>
        </authorList>
    </citation>
    <scope>NUCLEOTIDE SEQUENCE [LARGE SCALE GENOMIC DNA]</scope>
    <source>
        <strain evidence="11">PAL-8-15-08-1</strain>
    </source>
</reference>
<evidence type="ECO:0000259" key="9">
    <source>
        <dbReference type="PROSITE" id="PS50929"/>
    </source>
</evidence>
<dbReference type="CDD" id="cd07346">
    <property type="entry name" value="ABC_6TM_exporters"/>
    <property type="match status" value="1"/>
</dbReference>
<dbReference type="InterPro" id="IPR039421">
    <property type="entry name" value="Type_1_exporter"/>
</dbReference>
<dbReference type="InterPro" id="IPR003439">
    <property type="entry name" value="ABC_transporter-like_ATP-bd"/>
</dbReference>
<dbReference type="GO" id="GO:0005886">
    <property type="term" value="C:plasma membrane"/>
    <property type="evidence" value="ECO:0007669"/>
    <property type="project" value="UniProtKB-SubCell"/>
</dbReference>
<dbReference type="InterPro" id="IPR036640">
    <property type="entry name" value="ABC1_TM_sf"/>
</dbReference>
<feature type="domain" description="ABC transmembrane type-1" evidence="9">
    <location>
        <begin position="62"/>
        <end position="331"/>
    </location>
</feature>
<evidence type="ECO:0000256" key="7">
    <source>
        <dbReference type="SAM" id="Phobius"/>
    </source>
</evidence>
<evidence type="ECO:0000256" key="5">
    <source>
        <dbReference type="ARBA" id="ARBA00022989"/>
    </source>
</evidence>
<feature type="transmembrane region" description="Helical" evidence="7">
    <location>
        <begin position="276"/>
        <end position="294"/>
    </location>
</feature>
<dbReference type="AlphaFoldDB" id="A0A1D8U1A5"/>
<keyword evidence="4" id="KW-0067">ATP-binding</keyword>
<dbReference type="Pfam" id="PF00005">
    <property type="entry name" value="ABC_tran"/>
    <property type="match status" value="1"/>
</dbReference>
<dbReference type="STRING" id="1458985.BJP34_33305"/>
<keyword evidence="5 7" id="KW-1133">Transmembrane helix</keyword>
<feature type="transmembrane region" description="Helical" evidence="7">
    <location>
        <begin position="156"/>
        <end position="179"/>
    </location>
</feature>
<dbReference type="PANTHER" id="PTHR43394">
    <property type="entry name" value="ATP-DEPENDENT PERMEASE MDL1, MITOCHONDRIAL"/>
    <property type="match status" value="1"/>
</dbReference>
<dbReference type="Gene3D" id="3.40.50.300">
    <property type="entry name" value="P-loop containing nucleotide triphosphate hydrolases"/>
    <property type="match status" value="1"/>
</dbReference>
<dbReference type="PANTHER" id="PTHR43394:SF1">
    <property type="entry name" value="ATP-BINDING CASSETTE SUB-FAMILY B MEMBER 10, MITOCHONDRIAL"/>
    <property type="match status" value="1"/>
</dbReference>
<evidence type="ECO:0000256" key="6">
    <source>
        <dbReference type="ARBA" id="ARBA00023136"/>
    </source>
</evidence>
<evidence type="ECO:0000256" key="3">
    <source>
        <dbReference type="ARBA" id="ARBA00022741"/>
    </source>
</evidence>
<dbReference type="Proteomes" id="UP000177870">
    <property type="component" value="Chromosome"/>
</dbReference>
<dbReference type="InterPro" id="IPR003593">
    <property type="entry name" value="AAA+_ATPase"/>
</dbReference>
<comment type="subcellular location">
    <subcellularLocation>
        <location evidence="1">Cell membrane</location>
        <topology evidence="1">Multi-pass membrane protein</topology>
    </subcellularLocation>
</comment>
<dbReference type="InterPro" id="IPR011527">
    <property type="entry name" value="ABC1_TM_dom"/>
</dbReference>
<dbReference type="EMBL" id="CP017599">
    <property type="protein sequence ID" value="AOX03658.1"/>
    <property type="molecule type" value="Genomic_DNA"/>
</dbReference>
<feature type="domain" description="ABC transporter" evidence="8">
    <location>
        <begin position="364"/>
        <end position="599"/>
    </location>
</feature>
<dbReference type="OrthoDB" id="9762778at2"/>
<keyword evidence="2 7" id="KW-0812">Transmembrane</keyword>
<proteinExistence type="predicted"/>
<dbReference type="SMART" id="SM00382">
    <property type="entry name" value="AAA"/>
    <property type="match status" value="1"/>
</dbReference>
<dbReference type="Pfam" id="PF00664">
    <property type="entry name" value="ABC_membrane"/>
    <property type="match status" value="1"/>
</dbReference>
<dbReference type="KEGG" id="mpro:BJP34_33305"/>
<sequence length="601" mass="66702">MKALSVESVTAASNLPKESTPQEYRSEYPFRTLLYLYRQDLGKIGLSMAVYVIKHSPEWIRPLVIANVIDIISNPSTHPLSELWINGAILGISILQNIPTHYLHIRFMSLATRNMESNLRSLITQQLQLLSIGFYKNNSKGALQTKLLRDVEQIQGLATTLFQFVPSAVLTILVAIVATAIRAPWFLLFFLGTVPAAVILISVLRRPIRDRNSALRQQLEEMAASLIEMIQLIPVTRAHGAQQTEMERIDGKLVTVKQAAVRLDSINAITDASSWVTLRLFSLVCLITSAWLVYTKQWSITVGDVVLLTGYFDSLTNSIVQILAVLPQIGKGFESIRSVGEIIECPDLERNPGKIALQQVRGEFTFESVSYKYPDTEQFAIQDFCLQVNPGETIAIVGPSGAGKSTLLSLIIGFMAPTTGRVLLDGTDMSSLDLQTYRKFLSVVSQETILFEGTVRENIVYGSEQLDEEQLIKAIKDANALEFIQELPSGLDTLIGENGAKLSGGQRQRLAIARALIRNPRVLVLDEATSSLDTASEALIQEALEHLMENRTTFVVAHRLSTIRKADRIVVMERGHIVEVGNHPQLLEKDGTYTELHSLQI</sequence>
<dbReference type="RefSeq" id="WP_070396029.1">
    <property type="nucleotide sequence ID" value="NZ_CP017599.1"/>
</dbReference>
<dbReference type="FunFam" id="3.40.50.300:FF:000218">
    <property type="entry name" value="Multidrug ABC transporter ATP-binding protein"/>
    <property type="match status" value="1"/>
</dbReference>
<keyword evidence="3" id="KW-0547">Nucleotide-binding</keyword>
<dbReference type="SUPFAM" id="SSF52540">
    <property type="entry name" value="P-loop containing nucleoside triphosphate hydrolases"/>
    <property type="match status" value="1"/>
</dbReference>
<dbReference type="InterPro" id="IPR027417">
    <property type="entry name" value="P-loop_NTPase"/>
</dbReference>
<dbReference type="SUPFAM" id="SSF90123">
    <property type="entry name" value="ABC transporter transmembrane region"/>
    <property type="match status" value="1"/>
</dbReference>
<evidence type="ECO:0000259" key="8">
    <source>
        <dbReference type="PROSITE" id="PS50893"/>
    </source>
</evidence>
<dbReference type="GO" id="GO:0015421">
    <property type="term" value="F:ABC-type oligopeptide transporter activity"/>
    <property type="evidence" value="ECO:0007669"/>
    <property type="project" value="TreeGrafter"/>
</dbReference>
<evidence type="ECO:0000313" key="10">
    <source>
        <dbReference type="EMBL" id="AOX03658.1"/>
    </source>
</evidence>
<gene>
    <name evidence="10" type="ORF">BJP34_33305</name>
</gene>
<dbReference type="GO" id="GO:0005524">
    <property type="term" value="F:ATP binding"/>
    <property type="evidence" value="ECO:0007669"/>
    <property type="project" value="UniProtKB-KW"/>
</dbReference>
<dbReference type="PROSITE" id="PS50929">
    <property type="entry name" value="ABC_TM1F"/>
    <property type="match status" value="1"/>
</dbReference>